<name>A0A239GPE9_9BACT</name>
<evidence type="ECO:0000259" key="2">
    <source>
        <dbReference type="PROSITE" id="PS50110"/>
    </source>
</evidence>
<dbReference type="GO" id="GO:0000160">
    <property type="term" value="P:phosphorelay signal transduction system"/>
    <property type="evidence" value="ECO:0007669"/>
    <property type="project" value="InterPro"/>
</dbReference>
<keyword evidence="4" id="KW-1185">Reference proteome</keyword>
<feature type="domain" description="Response regulatory" evidence="2">
    <location>
        <begin position="4"/>
        <end position="127"/>
    </location>
</feature>
<protein>
    <submittedName>
        <fullName evidence="3">Response regulator receiver domain-containing protein</fullName>
    </submittedName>
</protein>
<evidence type="ECO:0000313" key="4">
    <source>
        <dbReference type="Proteomes" id="UP000198480"/>
    </source>
</evidence>
<keyword evidence="1" id="KW-0597">Phosphoprotein</keyword>
<dbReference type="PANTHER" id="PTHR44520">
    <property type="entry name" value="RESPONSE REGULATOR RCP1-RELATED"/>
    <property type="match status" value="1"/>
</dbReference>
<evidence type="ECO:0000313" key="3">
    <source>
        <dbReference type="EMBL" id="SNS69964.1"/>
    </source>
</evidence>
<dbReference type="Gene3D" id="3.40.50.2300">
    <property type="match status" value="1"/>
</dbReference>
<dbReference type="InterPro" id="IPR001789">
    <property type="entry name" value="Sig_transdc_resp-reg_receiver"/>
</dbReference>
<dbReference type="PANTHER" id="PTHR44520:SF2">
    <property type="entry name" value="RESPONSE REGULATOR RCP1"/>
    <property type="match status" value="1"/>
</dbReference>
<dbReference type="Proteomes" id="UP000198480">
    <property type="component" value="Unassembled WGS sequence"/>
</dbReference>
<dbReference type="Pfam" id="PF00072">
    <property type="entry name" value="Response_reg"/>
    <property type="match status" value="1"/>
</dbReference>
<dbReference type="AlphaFoldDB" id="A0A239GPE9"/>
<dbReference type="InterPro" id="IPR052893">
    <property type="entry name" value="TCS_response_regulator"/>
</dbReference>
<reference evidence="4" key="1">
    <citation type="submission" date="2017-06" db="EMBL/GenBank/DDBJ databases">
        <authorList>
            <person name="Varghese N."/>
            <person name="Submissions S."/>
        </authorList>
    </citation>
    <scope>NUCLEOTIDE SEQUENCE [LARGE SCALE GENOMIC DNA]</scope>
    <source>
        <strain evidence="4">5C</strain>
    </source>
</reference>
<dbReference type="SUPFAM" id="SSF52172">
    <property type="entry name" value="CheY-like"/>
    <property type="match status" value="1"/>
</dbReference>
<dbReference type="SMART" id="SM00448">
    <property type="entry name" value="REC"/>
    <property type="match status" value="1"/>
</dbReference>
<dbReference type="OrthoDB" id="1524091at2"/>
<sequence length="134" mass="15304">MKYDILIVDDEDIIIKLVRHLLVKSGLHQDPKGFLSGQDALSFLSDQKDSKEPQIILLDINMPEFDGWDFLETIPTMDLKFPIYVVIITSSINKSDRLKASQYDLVAGYIEKPVSMKNMEEIKALDRLASLFDV</sequence>
<proteinExistence type="predicted"/>
<accession>A0A239GPE9</accession>
<dbReference type="RefSeq" id="WP_089242334.1">
    <property type="nucleotide sequence ID" value="NZ_FZOK01000017.1"/>
</dbReference>
<dbReference type="PROSITE" id="PS50110">
    <property type="entry name" value="RESPONSE_REGULATORY"/>
    <property type="match status" value="1"/>
</dbReference>
<evidence type="ECO:0000256" key="1">
    <source>
        <dbReference type="PROSITE-ProRule" id="PRU00169"/>
    </source>
</evidence>
<feature type="modified residue" description="4-aspartylphosphate" evidence="1">
    <location>
        <position position="59"/>
    </location>
</feature>
<dbReference type="EMBL" id="FZOK01000017">
    <property type="protein sequence ID" value="SNS69964.1"/>
    <property type="molecule type" value="Genomic_DNA"/>
</dbReference>
<organism evidence="3 4">
    <name type="scientific">Belliella buryatensis</name>
    <dbReference type="NCBI Taxonomy" id="1500549"/>
    <lineage>
        <taxon>Bacteria</taxon>
        <taxon>Pseudomonadati</taxon>
        <taxon>Bacteroidota</taxon>
        <taxon>Cytophagia</taxon>
        <taxon>Cytophagales</taxon>
        <taxon>Cyclobacteriaceae</taxon>
        <taxon>Belliella</taxon>
    </lineage>
</organism>
<dbReference type="InterPro" id="IPR011006">
    <property type="entry name" value="CheY-like_superfamily"/>
</dbReference>
<gene>
    <name evidence="3" type="ORF">SAMN06295967_11728</name>
</gene>